<organism evidence="4 5">
    <name type="scientific">Candidatus Sungbacteria bacterium RIFCSPLOWO2_01_FULL_54_21</name>
    <dbReference type="NCBI Taxonomy" id="1802279"/>
    <lineage>
        <taxon>Bacteria</taxon>
        <taxon>Candidatus Sungiibacteriota</taxon>
    </lineage>
</organism>
<comment type="caution">
    <text evidence="4">The sequence shown here is derived from an EMBL/GenBank/DDBJ whole genome shotgun (WGS) entry which is preliminary data.</text>
</comment>
<dbReference type="Gene3D" id="3.40.50.620">
    <property type="entry name" value="HUPs"/>
    <property type="match status" value="1"/>
</dbReference>
<feature type="domain" description="Cytidyltransferase-like" evidence="3">
    <location>
        <begin position="13"/>
        <end position="104"/>
    </location>
</feature>
<dbReference type="PANTHER" id="PTHR43793:SF1">
    <property type="entry name" value="FAD SYNTHASE"/>
    <property type="match status" value="1"/>
</dbReference>
<dbReference type="AlphaFoldDB" id="A0A1G2L5J7"/>
<protein>
    <recommendedName>
        <fullName evidence="3">Cytidyltransferase-like domain-containing protein</fullName>
    </recommendedName>
</protein>
<dbReference type="Proteomes" id="UP000176510">
    <property type="component" value="Unassembled WGS sequence"/>
</dbReference>
<dbReference type="InterPro" id="IPR004821">
    <property type="entry name" value="Cyt_trans-like"/>
</dbReference>
<dbReference type="STRING" id="1802279.A3B34_03585"/>
<dbReference type="NCBIfam" id="TIGR00125">
    <property type="entry name" value="cyt_tran_rel"/>
    <property type="match status" value="1"/>
</dbReference>
<evidence type="ECO:0000313" key="4">
    <source>
        <dbReference type="EMBL" id="OHA06913.1"/>
    </source>
</evidence>
<gene>
    <name evidence="4" type="ORF">A3B34_03585</name>
</gene>
<name>A0A1G2L5J7_9BACT</name>
<evidence type="ECO:0000313" key="5">
    <source>
        <dbReference type="Proteomes" id="UP000176510"/>
    </source>
</evidence>
<dbReference type="GO" id="GO:0016779">
    <property type="term" value="F:nucleotidyltransferase activity"/>
    <property type="evidence" value="ECO:0007669"/>
    <property type="project" value="UniProtKB-KW"/>
</dbReference>
<accession>A0A1G2L5J7</accession>
<dbReference type="Pfam" id="PF01467">
    <property type="entry name" value="CTP_transf_like"/>
    <property type="match status" value="1"/>
</dbReference>
<evidence type="ECO:0000259" key="3">
    <source>
        <dbReference type="Pfam" id="PF01467"/>
    </source>
</evidence>
<reference evidence="4 5" key="1">
    <citation type="journal article" date="2016" name="Nat. Commun.">
        <title>Thousands of microbial genomes shed light on interconnected biogeochemical processes in an aquifer system.</title>
        <authorList>
            <person name="Anantharaman K."/>
            <person name="Brown C.T."/>
            <person name="Hug L.A."/>
            <person name="Sharon I."/>
            <person name="Castelle C.J."/>
            <person name="Probst A.J."/>
            <person name="Thomas B.C."/>
            <person name="Singh A."/>
            <person name="Wilkins M.J."/>
            <person name="Karaoz U."/>
            <person name="Brodie E.L."/>
            <person name="Williams K.H."/>
            <person name="Hubbard S.S."/>
            <person name="Banfield J.F."/>
        </authorList>
    </citation>
    <scope>NUCLEOTIDE SEQUENCE [LARGE SCALE GENOMIC DNA]</scope>
</reference>
<dbReference type="InterPro" id="IPR014729">
    <property type="entry name" value="Rossmann-like_a/b/a_fold"/>
</dbReference>
<keyword evidence="1" id="KW-0808">Transferase</keyword>
<sequence length="141" mass="15961">MDKKHERSRRVMLFGVFDGLHAGHRAFLASAKKRGRELIVVVARDAAVRLLKNKTPRLNEKARVRAIRASGLADRVVLGDKVQGTYGIIRWYQPDSVCLGYDQKALAADIRAHMRKQTISPVQIIRLGAHRPRIFKSSLRP</sequence>
<dbReference type="PANTHER" id="PTHR43793">
    <property type="entry name" value="FAD SYNTHASE"/>
    <property type="match status" value="1"/>
</dbReference>
<evidence type="ECO:0000256" key="2">
    <source>
        <dbReference type="ARBA" id="ARBA00022695"/>
    </source>
</evidence>
<evidence type="ECO:0000256" key="1">
    <source>
        <dbReference type="ARBA" id="ARBA00022679"/>
    </source>
</evidence>
<dbReference type="InterPro" id="IPR050385">
    <property type="entry name" value="Archaeal_FAD_synthase"/>
</dbReference>
<dbReference type="SUPFAM" id="SSF52374">
    <property type="entry name" value="Nucleotidylyl transferase"/>
    <property type="match status" value="1"/>
</dbReference>
<dbReference type="EMBL" id="MHQR01000030">
    <property type="protein sequence ID" value="OHA06913.1"/>
    <property type="molecule type" value="Genomic_DNA"/>
</dbReference>
<proteinExistence type="predicted"/>
<keyword evidence="2" id="KW-0548">Nucleotidyltransferase</keyword>